<evidence type="ECO:0000259" key="3">
    <source>
        <dbReference type="Pfam" id="PF11919"/>
    </source>
</evidence>
<dbReference type="Pfam" id="PF02985">
    <property type="entry name" value="HEAT"/>
    <property type="match status" value="1"/>
</dbReference>
<dbReference type="GO" id="GO:0016607">
    <property type="term" value="C:nuclear speck"/>
    <property type="evidence" value="ECO:0007669"/>
    <property type="project" value="UniProtKB-SubCell"/>
</dbReference>
<dbReference type="GO" id="GO:0016504">
    <property type="term" value="F:peptidase activator activity"/>
    <property type="evidence" value="ECO:0007669"/>
    <property type="project" value="InterPro"/>
</dbReference>
<accession>A0A4Z0ACC4</accession>
<dbReference type="GO" id="GO:0070628">
    <property type="term" value="F:proteasome binding"/>
    <property type="evidence" value="ECO:0007669"/>
    <property type="project" value="InterPro"/>
</dbReference>
<dbReference type="InterPro" id="IPR011989">
    <property type="entry name" value="ARM-like"/>
</dbReference>
<dbReference type="InterPro" id="IPR016024">
    <property type="entry name" value="ARM-type_fold"/>
</dbReference>
<dbReference type="InterPro" id="IPR055455">
    <property type="entry name" value="HEAT_PSME4"/>
</dbReference>
<dbReference type="GO" id="GO:0010499">
    <property type="term" value="P:proteasomal ubiquitin-independent protein catabolic process"/>
    <property type="evidence" value="ECO:0007669"/>
    <property type="project" value="TreeGrafter"/>
</dbReference>
<evidence type="ECO:0000259" key="4">
    <source>
        <dbReference type="Pfam" id="PF23096"/>
    </source>
</evidence>
<dbReference type="InterPro" id="IPR021843">
    <property type="entry name" value="PSME4_C"/>
</dbReference>
<dbReference type="GO" id="GO:0005829">
    <property type="term" value="C:cytosol"/>
    <property type="evidence" value="ECO:0007669"/>
    <property type="project" value="TreeGrafter"/>
</dbReference>
<feature type="domain" description="Proteasome activator complex subunit 4-like HEAT repeat-like" evidence="4">
    <location>
        <begin position="123"/>
        <end position="327"/>
    </location>
</feature>
<dbReference type="InterPro" id="IPR035309">
    <property type="entry name" value="PSME4"/>
</dbReference>
<dbReference type="EMBL" id="SFCI01000012">
    <property type="protein sequence ID" value="TFY83729.1"/>
    <property type="molecule type" value="Genomic_DNA"/>
</dbReference>
<keyword evidence="6" id="KW-1185">Reference proteome</keyword>
<evidence type="ECO:0000256" key="2">
    <source>
        <dbReference type="ARBA" id="ARBA00022737"/>
    </source>
</evidence>
<feature type="domain" description="Proteasome activator complex subunit 4 C-terminal" evidence="3">
    <location>
        <begin position="586"/>
        <end position="673"/>
    </location>
</feature>
<dbReference type="InterPro" id="IPR000357">
    <property type="entry name" value="HEAT"/>
</dbReference>
<evidence type="ECO:0000256" key="1">
    <source>
        <dbReference type="ARBA" id="ARBA00004324"/>
    </source>
</evidence>
<gene>
    <name evidence="5" type="ORF">EWM64_g270</name>
</gene>
<dbReference type="AlphaFoldDB" id="A0A4Z0ACC4"/>
<dbReference type="Pfam" id="PF23096">
    <property type="entry name" value="HEAT_PSME4"/>
    <property type="match status" value="1"/>
</dbReference>
<keyword evidence="2" id="KW-0677">Repeat</keyword>
<dbReference type="Pfam" id="PF11919">
    <property type="entry name" value="PSME4_C"/>
    <property type="match status" value="1"/>
</dbReference>
<proteinExistence type="predicted"/>
<dbReference type="Proteomes" id="UP000298061">
    <property type="component" value="Unassembled WGS sequence"/>
</dbReference>
<dbReference type="STRING" id="135208.A0A4Z0ACC4"/>
<organism evidence="5 6">
    <name type="scientific">Hericium alpestre</name>
    <dbReference type="NCBI Taxonomy" id="135208"/>
    <lineage>
        <taxon>Eukaryota</taxon>
        <taxon>Fungi</taxon>
        <taxon>Dikarya</taxon>
        <taxon>Basidiomycota</taxon>
        <taxon>Agaricomycotina</taxon>
        <taxon>Agaricomycetes</taxon>
        <taxon>Russulales</taxon>
        <taxon>Hericiaceae</taxon>
        <taxon>Hericium</taxon>
    </lineage>
</organism>
<evidence type="ECO:0000313" key="6">
    <source>
        <dbReference type="Proteomes" id="UP000298061"/>
    </source>
</evidence>
<name>A0A4Z0ACC4_9AGAM</name>
<dbReference type="PANTHER" id="PTHR32170:SF3">
    <property type="entry name" value="PROTEASOME ACTIVATOR COMPLEX SUBUNIT 4"/>
    <property type="match status" value="1"/>
</dbReference>
<evidence type="ECO:0000313" key="5">
    <source>
        <dbReference type="EMBL" id="TFY83729.1"/>
    </source>
</evidence>
<reference evidence="5 6" key="1">
    <citation type="submission" date="2019-02" db="EMBL/GenBank/DDBJ databases">
        <title>Genome sequencing of the rare red list fungi Hericium alpestre (H. flagellum).</title>
        <authorList>
            <person name="Buettner E."/>
            <person name="Kellner H."/>
        </authorList>
    </citation>
    <scope>NUCLEOTIDE SEQUENCE [LARGE SCALE GENOMIC DNA]</scope>
    <source>
        <strain evidence="5 6">DSM 108284</strain>
    </source>
</reference>
<comment type="subcellular location">
    <subcellularLocation>
        <location evidence="1">Nucleus speckle</location>
    </subcellularLocation>
</comment>
<dbReference type="OrthoDB" id="17907at2759"/>
<sequence>MILAVAEDEATHWRYAIYAARCLRTLIRRDSPVSPDHLHYFLEKVRDNHPSLRYYAQRALMKTARYIKLRTFARSATDLVLEKNNNPLKCKVDVPVPSHKFTADFLEGFRQPIDPKTAPHKPTYCEKLTTGWVAWSSTLTMYLPPYPTKSSLKPWETDSEDAITEVRNFAADDEWWKDVSVHYSSETHSESVSSDNISTVKSIVQLLEGESFEALQTIVEELVEDPDQNKQRGAAEFLAGLVIGAKHWPADSQDRLWKWAMPVIQKAFSQRIKTDTLPIWTSFLEYVFYNRDPRRHQTLVDYILREFEATDYNGESSLVAVKALSFLRAFYEDEGRKFVPWADDIVRRVWPEIHSDHDEVRAYISEMLTFTNKIKWEPKPSIPSAEVFVRECRTTPVDIDIMGMRGSYHKDRVQELVKHFPTWRAERLPGARAFQSNYDRVGTTVCRWLYQSVHDTNAISAYDYIVPLLPELFRFTEAVLDVIFDTIQNSPSWKVRLQAMPLVQVFYFRQVPLISEAKVTEILEVLCKCLDDEVVEVREMAATTLSGVLRLSSRRSILTLKNRFLRLLNRSHLPERKDPAYNAAIRQRHAAILGICALVDSYPYTVERWMPELLTNVLAEHTYDPVPISTTVQKCASNFKKTHQDTWHEDSKRFTEDQLTALSTLLTGSSYYA</sequence>
<comment type="caution">
    <text evidence="5">The sequence shown here is derived from an EMBL/GenBank/DDBJ whole genome shotgun (WGS) entry which is preliminary data.</text>
</comment>
<dbReference type="Gene3D" id="1.25.10.10">
    <property type="entry name" value="Leucine-rich Repeat Variant"/>
    <property type="match status" value="1"/>
</dbReference>
<dbReference type="SUPFAM" id="SSF48371">
    <property type="entry name" value="ARM repeat"/>
    <property type="match status" value="1"/>
</dbReference>
<dbReference type="PANTHER" id="PTHR32170">
    <property type="entry name" value="PROTEASOME ACTIVATOR COMPLEX SUBUNIT 4"/>
    <property type="match status" value="1"/>
</dbReference>
<protein>
    <submittedName>
        <fullName evidence="5">Uncharacterized protein</fullName>
    </submittedName>
</protein>